<accession>A0ABZ1BQA0</accession>
<dbReference type="Proteomes" id="UP001333102">
    <property type="component" value="Chromosome"/>
</dbReference>
<evidence type="ECO:0000313" key="6">
    <source>
        <dbReference type="Proteomes" id="UP001333102"/>
    </source>
</evidence>
<dbReference type="EMBL" id="CP141614">
    <property type="protein sequence ID" value="WRP14736.1"/>
    <property type="molecule type" value="Genomic_DNA"/>
</dbReference>
<gene>
    <name evidence="5" type="ORF">VLY81_00770</name>
    <name evidence="2" type="ORF">VLY81_11360</name>
    <name evidence="3" type="ORF">VLY81_13080</name>
    <name evidence="4" type="ORF">VLY81_13765</name>
</gene>
<evidence type="ECO:0000313" key="3">
    <source>
        <dbReference type="EMBL" id="WRP14335.1"/>
    </source>
</evidence>
<dbReference type="EMBL" id="CP141614">
    <property type="protein sequence ID" value="WRP14335.1"/>
    <property type="molecule type" value="Genomic_DNA"/>
</dbReference>
<evidence type="ECO:0000256" key="1">
    <source>
        <dbReference type="SAM" id="Coils"/>
    </source>
</evidence>
<reference evidence="5" key="2">
    <citation type="journal article" date="2024" name="Front. Microbiol.">
        <title>Novel thermophilic genera Geochorda gen. nov. and Carboxydochorda gen. nov. from the deep terrestrial subsurface reveal the ecophysiological diversity in the class Limnochordia.</title>
        <authorList>
            <person name="Karnachuk O.V."/>
            <person name="Lukina A.P."/>
            <person name="Avakyan M.R."/>
            <person name="Kadnikov V.V."/>
            <person name="Begmatov S."/>
            <person name="Beletsky A.V."/>
            <person name="Vlasova K.G."/>
            <person name="Novikov A.A."/>
            <person name="Shcherbakova V.A."/>
            <person name="Mardanov A.V."/>
            <person name="Ravin N.V."/>
        </authorList>
    </citation>
    <scope>NUCLEOTIDE SEQUENCE</scope>
    <source>
        <strain evidence="5">LN</strain>
    </source>
</reference>
<keyword evidence="6" id="KW-1185">Reference proteome</keyword>
<name>A0ABZ1BQA0_9FIRM</name>
<dbReference type="EMBL" id="CP141614">
    <property type="protein sequence ID" value="WRP14014.1"/>
    <property type="molecule type" value="Genomic_DNA"/>
</dbReference>
<dbReference type="EMBL" id="CP141614">
    <property type="protein sequence ID" value="WRP14466.1"/>
    <property type="molecule type" value="Genomic_DNA"/>
</dbReference>
<evidence type="ECO:0000313" key="2">
    <source>
        <dbReference type="EMBL" id="WRP14014.1"/>
    </source>
</evidence>
<evidence type="ECO:0008006" key="7">
    <source>
        <dbReference type="Google" id="ProtNLM"/>
    </source>
</evidence>
<evidence type="ECO:0000313" key="5">
    <source>
        <dbReference type="EMBL" id="WRP14736.1"/>
    </source>
</evidence>
<dbReference type="RefSeq" id="WP_324668292.1">
    <property type="nucleotide sequence ID" value="NZ_CP141614.1"/>
</dbReference>
<protein>
    <recommendedName>
        <fullName evidence="7">Transposase</fullName>
    </recommendedName>
</protein>
<proteinExistence type="predicted"/>
<organism evidence="5 6">
    <name type="scientific">Geochorda subterranea</name>
    <dbReference type="NCBI Taxonomy" id="3109564"/>
    <lineage>
        <taxon>Bacteria</taxon>
        <taxon>Bacillati</taxon>
        <taxon>Bacillota</taxon>
        <taxon>Limnochordia</taxon>
        <taxon>Limnochordales</taxon>
        <taxon>Geochordaceae</taxon>
        <taxon>Geochorda</taxon>
    </lineage>
</organism>
<reference evidence="6" key="1">
    <citation type="submission" date="2023-12" db="EMBL/GenBank/DDBJ databases">
        <title>Novel isolates from deep terrestrial aquifers shed light on the physiology and ecology of the class Limnochordia.</title>
        <authorList>
            <person name="Karnachuk O.V."/>
            <person name="Lukina A.P."/>
            <person name="Avakyan M.R."/>
            <person name="Kadnikov V."/>
            <person name="Begmatov S."/>
            <person name="Beletsky A.V."/>
            <person name="Mardanov A.V."/>
            <person name="Ravin N.V."/>
        </authorList>
    </citation>
    <scope>NUCLEOTIDE SEQUENCE [LARGE SCALE GENOMIC DNA]</scope>
    <source>
        <strain evidence="6">LN</strain>
    </source>
</reference>
<feature type="coiled-coil region" evidence="1">
    <location>
        <begin position="25"/>
        <end position="52"/>
    </location>
</feature>
<sequence>MVGGDSAARRRFVIVRNPEEAERDRQKRESILAELRQRLEALKQKQGEAHTKAACELRAHETFGRYLRQTWARDWSSTRPRFAEKPPSTGSS</sequence>
<keyword evidence="1" id="KW-0175">Coiled coil</keyword>
<evidence type="ECO:0000313" key="4">
    <source>
        <dbReference type="EMBL" id="WRP14466.1"/>
    </source>
</evidence>